<dbReference type="InterPro" id="IPR027417">
    <property type="entry name" value="P-loop_NTPase"/>
</dbReference>
<comment type="caution">
    <text evidence="2">The sequence shown here is derived from an EMBL/GenBank/DDBJ whole genome shotgun (WGS) entry which is preliminary data.</text>
</comment>
<feature type="non-terminal residue" evidence="2">
    <location>
        <position position="1"/>
    </location>
</feature>
<dbReference type="Pfam" id="PF02559">
    <property type="entry name" value="CarD_TRCF_RID"/>
    <property type="match status" value="1"/>
</dbReference>
<gene>
    <name evidence="2" type="ORF">KI387_000518</name>
</gene>
<name>A0AA38GXU4_TAXCH</name>
<keyword evidence="3" id="KW-1185">Reference proteome</keyword>
<dbReference type="SMART" id="SM01058">
    <property type="entry name" value="CarD_TRCF"/>
    <property type="match status" value="1"/>
</dbReference>
<evidence type="ECO:0000313" key="2">
    <source>
        <dbReference type="EMBL" id="KAH9328410.1"/>
    </source>
</evidence>
<dbReference type="InterPro" id="IPR003711">
    <property type="entry name" value="CarD-like/TRCF_RID"/>
</dbReference>
<dbReference type="Gene3D" id="2.40.10.170">
    <property type="match status" value="1"/>
</dbReference>
<sequence length="248" mass="28642">MLINPFMHTQISTKISKYTETTEYPKKSYAFYSNKTSTLVYETREKTDAAVEDPIASFNQRVRKDKRGRTVHTERVDPQEAQKYMNIVKEKQKKGLQKLKQAKLEGKDKTLSYAVDPETLVPGDLVVHKKVGVGRFVGIKQSGDKKYVYIEYGDGMAKLPAKQAHRLLYRYSLPSETKKPRALSKLGDTGVWEKRKNKGKLAIQKMVVDLMEIYMQRLKQKRPPYPKISNFAEFAAKFPYKPTPDQQQ</sequence>
<dbReference type="Gene3D" id="3.40.50.300">
    <property type="entry name" value="P-loop containing nucleotide triphosphate hydrolases"/>
    <property type="match status" value="1"/>
</dbReference>
<dbReference type="InterPro" id="IPR036101">
    <property type="entry name" value="CarD-like/TRCF_RID_sf"/>
</dbReference>
<protein>
    <recommendedName>
        <fullName evidence="1">CarD-like/TRCF RNAP-interacting domain-containing protein</fullName>
    </recommendedName>
</protein>
<proteinExistence type="predicted"/>
<dbReference type="AlphaFoldDB" id="A0AA38GXU4"/>
<dbReference type="EMBL" id="JAHRHJ020000001">
    <property type="protein sequence ID" value="KAH9328410.1"/>
    <property type="molecule type" value="Genomic_DNA"/>
</dbReference>
<reference evidence="2 3" key="1">
    <citation type="journal article" date="2021" name="Nat. Plants">
        <title>The Taxus genome provides insights into paclitaxel biosynthesis.</title>
        <authorList>
            <person name="Xiong X."/>
            <person name="Gou J."/>
            <person name="Liao Q."/>
            <person name="Li Y."/>
            <person name="Zhou Q."/>
            <person name="Bi G."/>
            <person name="Li C."/>
            <person name="Du R."/>
            <person name="Wang X."/>
            <person name="Sun T."/>
            <person name="Guo L."/>
            <person name="Liang H."/>
            <person name="Lu P."/>
            <person name="Wu Y."/>
            <person name="Zhang Z."/>
            <person name="Ro D.K."/>
            <person name="Shang Y."/>
            <person name="Huang S."/>
            <person name="Yan J."/>
        </authorList>
    </citation>
    <scope>NUCLEOTIDE SEQUENCE [LARGE SCALE GENOMIC DNA]</scope>
    <source>
        <strain evidence="2">Ta-2019</strain>
    </source>
</reference>
<accession>A0AA38GXU4</accession>
<evidence type="ECO:0000313" key="3">
    <source>
        <dbReference type="Proteomes" id="UP000824469"/>
    </source>
</evidence>
<feature type="domain" description="CarD-like/TRCF RNAP-interacting" evidence="1">
    <location>
        <begin position="119"/>
        <end position="215"/>
    </location>
</feature>
<dbReference type="SUPFAM" id="SSF141259">
    <property type="entry name" value="CarD-like"/>
    <property type="match status" value="1"/>
</dbReference>
<evidence type="ECO:0000259" key="1">
    <source>
        <dbReference type="SMART" id="SM01058"/>
    </source>
</evidence>
<organism evidence="2 3">
    <name type="scientific">Taxus chinensis</name>
    <name type="common">Chinese yew</name>
    <name type="synonym">Taxus wallichiana var. chinensis</name>
    <dbReference type="NCBI Taxonomy" id="29808"/>
    <lineage>
        <taxon>Eukaryota</taxon>
        <taxon>Viridiplantae</taxon>
        <taxon>Streptophyta</taxon>
        <taxon>Embryophyta</taxon>
        <taxon>Tracheophyta</taxon>
        <taxon>Spermatophyta</taxon>
        <taxon>Pinopsida</taxon>
        <taxon>Pinidae</taxon>
        <taxon>Conifers II</taxon>
        <taxon>Cupressales</taxon>
        <taxon>Taxaceae</taxon>
        <taxon>Taxus</taxon>
    </lineage>
</organism>
<dbReference type="Proteomes" id="UP000824469">
    <property type="component" value="Unassembled WGS sequence"/>
</dbReference>